<evidence type="ECO:0000256" key="1">
    <source>
        <dbReference type="ARBA" id="ARBA00004141"/>
    </source>
</evidence>
<sequence>MKVGVSFVWEKIAAAEATQEEQVDQQVERNQDSASWGGNMHGRKSRAKGASLVFMVWTTKTFRIAKCQSDWMERWVDDAFWSFLFSLILIVIMFLWRPSANNQRYAFMPLIDDSDDEIEEFMVTSENLTEGIKLRVSKTVSNGTAKPATSDNFDEDLKWVEENIPSSFTDV</sequence>
<dbReference type="PANTHER" id="PTHR21229:SF16">
    <property type="entry name" value="TRANSMEMBRANE PROTEIN 87B"/>
    <property type="match status" value="1"/>
</dbReference>
<organism evidence="9 10">
    <name type="scientific">Eschrichtius robustus</name>
    <name type="common">California gray whale</name>
    <name type="synonym">Eschrichtius gibbosus</name>
    <dbReference type="NCBI Taxonomy" id="9764"/>
    <lineage>
        <taxon>Eukaryota</taxon>
        <taxon>Metazoa</taxon>
        <taxon>Chordata</taxon>
        <taxon>Craniata</taxon>
        <taxon>Vertebrata</taxon>
        <taxon>Euteleostomi</taxon>
        <taxon>Mammalia</taxon>
        <taxon>Eutheria</taxon>
        <taxon>Laurasiatheria</taxon>
        <taxon>Artiodactyla</taxon>
        <taxon>Whippomorpha</taxon>
        <taxon>Cetacea</taxon>
        <taxon>Mysticeti</taxon>
        <taxon>Eschrichtiidae</taxon>
        <taxon>Eschrichtius</taxon>
    </lineage>
</organism>
<evidence type="ECO:0000256" key="3">
    <source>
        <dbReference type="ARBA" id="ARBA00022729"/>
    </source>
</evidence>
<keyword evidence="3" id="KW-0732">Signal</keyword>
<gene>
    <name evidence="9" type="ORF">J1605_005623</name>
</gene>
<dbReference type="GO" id="GO:0032580">
    <property type="term" value="C:Golgi cisterna membrane"/>
    <property type="evidence" value="ECO:0007669"/>
    <property type="project" value="TreeGrafter"/>
</dbReference>
<dbReference type="InterPro" id="IPR009637">
    <property type="entry name" value="GPR107/GPR108-like"/>
</dbReference>
<protein>
    <recommendedName>
        <fullName evidence="8">GOST seven transmembrane domain-containing protein</fullName>
    </recommendedName>
</protein>
<evidence type="ECO:0000313" key="9">
    <source>
        <dbReference type="EMBL" id="KAJ8787965.1"/>
    </source>
</evidence>
<accession>A0AB34HB31</accession>
<evidence type="ECO:0000313" key="10">
    <source>
        <dbReference type="Proteomes" id="UP001159641"/>
    </source>
</evidence>
<feature type="domain" description="GOST seven transmembrane" evidence="8">
    <location>
        <begin position="50"/>
        <end position="103"/>
    </location>
</feature>
<keyword evidence="4 7" id="KW-1133">Transmembrane helix</keyword>
<feature type="transmembrane region" description="Helical" evidence="7">
    <location>
        <begin position="79"/>
        <end position="96"/>
    </location>
</feature>
<keyword evidence="5 7" id="KW-0472">Membrane</keyword>
<evidence type="ECO:0000256" key="6">
    <source>
        <dbReference type="SAM" id="MobiDB-lite"/>
    </source>
</evidence>
<proteinExistence type="predicted"/>
<evidence type="ECO:0000256" key="2">
    <source>
        <dbReference type="ARBA" id="ARBA00022692"/>
    </source>
</evidence>
<evidence type="ECO:0000256" key="4">
    <source>
        <dbReference type="ARBA" id="ARBA00022989"/>
    </source>
</evidence>
<reference evidence="9 10" key="1">
    <citation type="submission" date="2022-11" db="EMBL/GenBank/DDBJ databases">
        <title>Whole genome sequence of Eschrichtius robustus ER-17-0199.</title>
        <authorList>
            <person name="Bruniche-Olsen A."/>
            <person name="Black A.N."/>
            <person name="Fields C.J."/>
            <person name="Walden K."/>
            <person name="Dewoody J.A."/>
        </authorList>
    </citation>
    <scope>NUCLEOTIDE SEQUENCE [LARGE SCALE GENOMIC DNA]</scope>
    <source>
        <strain evidence="9">ER-17-0199</strain>
        <tissue evidence="9">Blubber</tissue>
    </source>
</reference>
<dbReference type="Pfam" id="PF06814">
    <property type="entry name" value="GOST_TM"/>
    <property type="match status" value="1"/>
</dbReference>
<keyword evidence="2 7" id="KW-0812">Transmembrane</keyword>
<dbReference type="Proteomes" id="UP001159641">
    <property type="component" value="Unassembled WGS sequence"/>
</dbReference>
<keyword evidence="10" id="KW-1185">Reference proteome</keyword>
<evidence type="ECO:0000256" key="7">
    <source>
        <dbReference type="SAM" id="Phobius"/>
    </source>
</evidence>
<dbReference type="InterPro" id="IPR053937">
    <property type="entry name" value="GOST_TM"/>
</dbReference>
<feature type="region of interest" description="Disordered" evidence="6">
    <location>
        <begin position="20"/>
        <end position="44"/>
    </location>
</feature>
<evidence type="ECO:0000256" key="5">
    <source>
        <dbReference type="ARBA" id="ARBA00023136"/>
    </source>
</evidence>
<evidence type="ECO:0000259" key="8">
    <source>
        <dbReference type="Pfam" id="PF06814"/>
    </source>
</evidence>
<comment type="subcellular location">
    <subcellularLocation>
        <location evidence="1">Membrane</location>
        <topology evidence="1">Multi-pass membrane protein</topology>
    </subcellularLocation>
</comment>
<dbReference type="GO" id="GO:0042147">
    <property type="term" value="P:retrograde transport, endosome to Golgi"/>
    <property type="evidence" value="ECO:0007669"/>
    <property type="project" value="TreeGrafter"/>
</dbReference>
<dbReference type="EMBL" id="JAIQCJ010001688">
    <property type="protein sequence ID" value="KAJ8787965.1"/>
    <property type="molecule type" value="Genomic_DNA"/>
</dbReference>
<name>A0AB34HB31_ESCRO</name>
<comment type="caution">
    <text evidence="9">The sequence shown here is derived from an EMBL/GenBank/DDBJ whole genome shotgun (WGS) entry which is preliminary data.</text>
</comment>
<dbReference type="AlphaFoldDB" id="A0AB34HB31"/>
<dbReference type="GO" id="GO:0005829">
    <property type="term" value="C:cytosol"/>
    <property type="evidence" value="ECO:0007669"/>
    <property type="project" value="GOC"/>
</dbReference>
<dbReference type="PANTHER" id="PTHR21229">
    <property type="entry name" value="LUNG SEVEN TRANSMEMBRANE RECEPTOR"/>
    <property type="match status" value="1"/>
</dbReference>